<accession>A0A0M2NVA1</accession>
<dbReference type="PANTHER" id="PTHR48081">
    <property type="entry name" value="AB HYDROLASE SUPERFAMILY PROTEIN C4A8.06C"/>
    <property type="match status" value="1"/>
</dbReference>
<evidence type="ECO:0000256" key="1">
    <source>
        <dbReference type="ARBA" id="ARBA00022801"/>
    </source>
</evidence>
<dbReference type="AlphaFoldDB" id="A0A0M2NVA1"/>
<dbReference type="GeneID" id="58098596"/>
<dbReference type="PANTHER" id="PTHR48081:SF3">
    <property type="entry name" value="ALPHA_BETA HYDROLASE FOLD-3 DOMAIN-CONTAINING PROTEIN"/>
    <property type="match status" value="1"/>
</dbReference>
<dbReference type="InterPro" id="IPR050300">
    <property type="entry name" value="GDXG_lipolytic_enzyme"/>
</dbReference>
<dbReference type="InterPro" id="IPR013094">
    <property type="entry name" value="AB_hydrolase_3"/>
</dbReference>
<dbReference type="Proteomes" id="UP000034455">
    <property type="component" value="Unassembled WGS sequence"/>
</dbReference>
<dbReference type="InterPro" id="IPR029058">
    <property type="entry name" value="AB_hydrolase_fold"/>
</dbReference>
<dbReference type="EMBL" id="LAKJ01000012">
    <property type="protein sequence ID" value="KKI63932.1"/>
    <property type="molecule type" value="Genomic_DNA"/>
</dbReference>
<proteinExistence type="predicted"/>
<name>A0A0M2NVA1_STACC</name>
<evidence type="ECO:0000313" key="4">
    <source>
        <dbReference type="Proteomes" id="UP000034455"/>
    </source>
</evidence>
<sequence length="280" mass="31858">MTQQQATCLSKDGFSLPYSMIKAKNQSPKGIIMYFHGGGLIFGQPNDLPQAYIDILSESYHLIMVSYRLAPESHIDTIIEDALSNYDYLKSLYPSLPLITFGRSAGAFLAMLVARHRKVDGIIDFYGYSRVHVPAFLKPNKQYQALSTQITPKILNQLIQPKPLTSAPLQTRYPIYLYARGQARWMSYLGIQSSTQSTYNVTPQELKNFPPMFIVHCTGDPDVPYSESEYIDKLIETSHFVRLELDSHDFDREVTPTSKAIYEQAIQFLNQIKLNIEGDQ</sequence>
<dbReference type="RefSeq" id="WP_019469933.1">
    <property type="nucleotide sequence ID" value="NZ_BKAS01000002.1"/>
</dbReference>
<dbReference type="SUPFAM" id="SSF53474">
    <property type="entry name" value="alpha/beta-Hydrolases"/>
    <property type="match status" value="1"/>
</dbReference>
<dbReference type="GO" id="GO:0016787">
    <property type="term" value="F:hydrolase activity"/>
    <property type="evidence" value="ECO:0007669"/>
    <property type="project" value="UniProtKB-KW"/>
</dbReference>
<dbReference type="Pfam" id="PF07859">
    <property type="entry name" value="Abhydrolase_3"/>
    <property type="match status" value="1"/>
</dbReference>
<gene>
    <name evidence="3" type="ORF">UF66_0421</name>
</gene>
<protein>
    <recommendedName>
        <fullName evidence="2">Alpha/beta hydrolase fold-3 domain-containing protein</fullName>
    </recommendedName>
</protein>
<comment type="caution">
    <text evidence="3">The sequence shown here is derived from an EMBL/GenBank/DDBJ whole genome shotgun (WGS) entry which is preliminary data.</text>
</comment>
<evidence type="ECO:0000259" key="2">
    <source>
        <dbReference type="Pfam" id="PF07859"/>
    </source>
</evidence>
<organism evidence="3 4">
    <name type="scientific">Staphylococcus cohnii subsp. cohnii</name>
    <dbReference type="NCBI Taxonomy" id="74704"/>
    <lineage>
        <taxon>Bacteria</taxon>
        <taxon>Bacillati</taxon>
        <taxon>Bacillota</taxon>
        <taxon>Bacilli</taxon>
        <taxon>Bacillales</taxon>
        <taxon>Staphylococcaceae</taxon>
        <taxon>Staphylococcus</taxon>
        <taxon>Staphylococcus cohnii species complex</taxon>
    </lineage>
</organism>
<feature type="domain" description="Alpha/beta hydrolase fold-3" evidence="2">
    <location>
        <begin position="32"/>
        <end position="222"/>
    </location>
</feature>
<reference evidence="3 4" key="1">
    <citation type="submission" date="2015-03" db="EMBL/GenBank/DDBJ databases">
        <title>Genome Assembly of Staphylococcus cohnii subsp. cohnii strain G22B2.</title>
        <authorList>
            <person name="Nair G."/>
            <person name="Kaur G."/>
            <person name="Khatri I."/>
            <person name="Singh N.K."/>
            <person name="Sathyabama S."/>
            <person name="Maurya S.K."/>
            <person name="Subramanian S."/>
            <person name="Agrewala J.N."/>
            <person name="Mayilraj S."/>
        </authorList>
    </citation>
    <scope>NUCLEOTIDE SEQUENCE [LARGE SCALE GENOMIC DNA]</scope>
    <source>
        <strain evidence="3 4">G22B2</strain>
    </source>
</reference>
<evidence type="ECO:0000313" key="3">
    <source>
        <dbReference type="EMBL" id="KKI63932.1"/>
    </source>
</evidence>
<dbReference type="Gene3D" id="3.40.50.1820">
    <property type="entry name" value="alpha/beta hydrolase"/>
    <property type="match status" value="1"/>
</dbReference>
<dbReference type="PATRIC" id="fig|74704.6.peg.435"/>
<keyword evidence="1" id="KW-0378">Hydrolase</keyword>